<dbReference type="SUPFAM" id="SSF53067">
    <property type="entry name" value="Actin-like ATPase domain"/>
    <property type="match status" value="2"/>
</dbReference>
<reference evidence="3 4" key="1">
    <citation type="submission" date="2024-01" db="EMBL/GenBank/DDBJ databases">
        <title>A draft genome for a cacao thread blight-causing isolate of Paramarasmius palmivorus.</title>
        <authorList>
            <person name="Baruah I.K."/>
            <person name="Bukari Y."/>
            <person name="Amoako-Attah I."/>
            <person name="Meinhardt L.W."/>
            <person name="Bailey B.A."/>
            <person name="Cohen S.P."/>
        </authorList>
    </citation>
    <scope>NUCLEOTIDE SEQUENCE [LARGE SCALE GENOMIC DNA]</scope>
    <source>
        <strain evidence="3 4">GH-12</strain>
    </source>
</reference>
<dbReference type="EMBL" id="JAYKXP010000007">
    <property type="protein sequence ID" value="KAK7056223.1"/>
    <property type="molecule type" value="Genomic_DNA"/>
</dbReference>
<dbReference type="Gene3D" id="3.30.420.40">
    <property type="match status" value="3"/>
</dbReference>
<evidence type="ECO:0000313" key="4">
    <source>
        <dbReference type="Proteomes" id="UP001383192"/>
    </source>
</evidence>
<dbReference type="Gene3D" id="3.90.640.60">
    <property type="match status" value="1"/>
</dbReference>
<dbReference type="CDD" id="cd10208">
    <property type="entry name" value="ASKHA_NBD_ScArp9-like"/>
    <property type="match status" value="1"/>
</dbReference>
<evidence type="ECO:0000313" key="3">
    <source>
        <dbReference type="EMBL" id="KAK7056223.1"/>
    </source>
</evidence>
<dbReference type="Pfam" id="PF00022">
    <property type="entry name" value="Actin"/>
    <property type="match status" value="1"/>
</dbReference>
<accession>A0AAW0DZ59</accession>
<dbReference type="AlphaFoldDB" id="A0AAW0DZ59"/>
<keyword evidence="4" id="KW-1185">Reference proteome</keyword>
<comment type="caution">
    <text evidence="3">The sequence shown here is derived from an EMBL/GenBank/DDBJ whole genome shotgun (WGS) entry which is preliminary data.</text>
</comment>
<dbReference type="InterPro" id="IPR043129">
    <property type="entry name" value="ATPase_NBD"/>
</dbReference>
<feature type="region of interest" description="Disordered" evidence="2">
    <location>
        <begin position="46"/>
        <end position="66"/>
    </location>
</feature>
<gene>
    <name evidence="3" type="ORF">VNI00_002775</name>
</gene>
<dbReference type="InterPro" id="IPR004000">
    <property type="entry name" value="Actin"/>
</dbReference>
<dbReference type="Proteomes" id="UP001383192">
    <property type="component" value="Unassembled WGS sequence"/>
</dbReference>
<comment type="similarity">
    <text evidence="1">Belongs to the actin family.</text>
</comment>
<proteinExistence type="inferred from homology"/>
<organism evidence="3 4">
    <name type="scientific">Paramarasmius palmivorus</name>
    <dbReference type="NCBI Taxonomy" id="297713"/>
    <lineage>
        <taxon>Eukaryota</taxon>
        <taxon>Fungi</taxon>
        <taxon>Dikarya</taxon>
        <taxon>Basidiomycota</taxon>
        <taxon>Agaricomycotina</taxon>
        <taxon>Agaricomycetes</taxon>
        <taxon>Agaricomycetidae</taxon>
        <taxon>Agaricales</taxon>
        <taxon>Marasmiineae</taxon>
        <taxon>Marasmiaceae</taxon>
        <taxon>Paramarasmius</taxon>
    </lineage>
</organism>
<sequence length="518" mass="57238">MSFHEATVVIIETSRTTVRAGLGLHELLKTPSVEIQARVGLRKSTANGEISQSNGHSQATPSSSRISSLPYITSPNASVNEYLVGPQLDEALASGQDIAVSWPFADGSVRDWTQAEAIWKHVLFNQLQRRRAQNESPVLFSVLAGLPRDHYERICQIFFERFNVAGFGVLQRPMAQIYSTTSLSGVVVDIDLEKTDITSVYEGFIVRNACRTVSIGVQDCQNYLVHLLRSSQSVVSSLSPPESPLEPEALTEALHAFVKYLWENGHIKVPSEGEMPPVEDEGVTDIAAIVVAGKEKAVIESGMKKKATQKQTAAEQARAKEIEAMDLITVQFRDKSITLGKERHRFCEPLFEPNVLRMLPQYQASSSNPPISLQEAIRLAISHVDIDLRQYIWQGILVTGSITRYVKGSSFGSTCSSKITKLTYTFIGIAVALQSRLGLYLNNPDLQTDIQPRSVRLLHLPEYYPEYRDTGEGYAAFLGSSITAKLIFGDNQGKNFVSKADYSQKGPRSVIEMSPSLL</sequence>
<protein>
    <recommendedName>
        <fullName evidence="5">Actin-related protein</fullName>
    </recommendedName>
</protein>
<name>A0AAW0DZ59_9AGAR</name>
<evidence type="ECO:0000256" key="1">
    <source>
        <dbReference type="RuleBase" id="RU000487"/>
    </source>
</evidence>
<evidence type="ECO:0000256" key="2">
    <source>
        <dbReference type="SAM" id="MobiDB-lite"/>
    </source>
</evidence>
<evidence type="ECO:0008006" key="5">
    <source>
        <dbReference type="Google" id="ProtNLM"/>
    </source>
</evidence>
<dbReference type="SMART" id="SM00268">
    <property type="entry name" value="ACTIN"/>
    <property type="match status" value="1"/>
</dbReference>
<dbReference type="PANTHER" id="PTHR11937">
    <property type="entry name" value="ACTIN"/>
    <property type="match status" value="1"/>
</dbReference>